<reference evidence="5" key="1">
    <citation type="submission" date="2022-10" db="EMBL/GenBank/DDBJ databases">
        <title>The WGS of Solirubrobacter phytolaccae KCTC 29190.</title>
        <authorList>
            <person name="Jiang Z."/>
        </authorList>
    </citation>
    <scope>NUCLEOTIDE SEQUENCE</scope>
    <source>
        <strain evidence="5">KCTC 29190</strain>
    </source>
</reference>
<feature type="chain" id="PRO_5040956179" evidence="3">
    <location>
        <begin position="18"/>
        <end position="703"/>
    </location>
</feature>
<keyword evidence="3" id="KW-0732">Signal</keyword>
<dbReference type="GO" id="GO:0005975">
    <property type="term" value="P:carbohydrate metabolic process"/>
    <property type="evidence" value="ECO:0007669"/>
    <property type="project" value="InterPro"/>
</dbReference>
<accession>A0A9X3S8A9</accession>
<dbReference type="InterPro" id="IPR011330">
    <property type="entry name" value="Glyco_hydro/deAcase_b/a-brl"/>
</dbReference>
<dbReference type="PANTHER" id="PTHR10587:SF133">
    <property type="entry name" value="CHITIN DEACETYLASE 1-RELATED"/>
    <property type="match status" value="1"/>
</dbReference>
<dbReference type="SUPFAM" id="SSF88713">
    <property type="entry name" value="Glycoside hydrolase/deacetylase"/>
    <property type="match status" value="1"/>
</dbReference>
<gene>
    <name evidence="5" type="ORF">OJ997_16745</name>
</gene>
<evidence type="ECO:0000256" key="3">
    <source>
        <dbReference type="SAM" id="SignalP"/>
    </source>
</evidence>
<feature type="signal peptide" evidence="3">
    <location>
        <begin position="1"/>
        <end position="17"/>
    </location>
</feature>
<dbReference type="GO" id="GO:0016020">
    <property type="term" value="C:membrane"/>
    <property type="evidence" value="ECO:0007669"/>
    <property type="project" value="TreeGrafter"/>
</dbReference>
<dbReference type="Pfam" id="PF01522">
    <property type="entry name" value="Polysacc_deac_1"/>
    <property type="match status" value="1"/>
</dbReference>
<dbReference type="AlphaFoldDB" id="A0A9X3S8A9"/>
<dbReference type="PROSITE" id="PS51677">
    <property type="entry name" value="NODB"/>
    <property type="match status" value="1"/>
</dbReference>
<dbReference type="Gene3D" id="3.20.20.370">
    <property type="entry name" value="Glycoside hydrolase/deacetylase"/>
    <property type="match status" value="1"/>
</dbReference>
<dbReference type="RefSeq" id="WP_270026313.1">
    <property type="nucleotide sequence ID" value="NZ_JAPDDP010000029.1"/>
</dbReference>
<dbReference type="PANTHER" id="PTHR10587">
    <property type="entry name" value="GLYCOSYL TRANSFERASE-RELATED"/>
    <property type="match status" value="1"/>
</dbReference>
<sequence>MVFAVAGALAGAAPAAAAPDLTVSATHAKPTFLRSAPPNTTPYSGTITLVVRNAGADATDGTAVTVTHPLPAGFTALTNNPALGAGPLAASGPGWTCTAALSCSRSDALAAGGSYPPITVTVNVTNAAPAVVNTAPTVVGGGDGSLFTGADAIPVAADGCPNGWLASAINPERADGCSLLDAVWEGEPFASQSAFEARVRAVAPDFPGANTDAVIAATPNPVGGMDNSCATRIAFTFDDGPSFYRPQTLAVFRAKGAPATFFNLAARHVANPALHAFTLAEGHKIALHSYEHPRLTNLSANGLRFQLEGAAALMQPGLLPVLRAPFGGTNAFVNETAASFGFAGDGSGSVGTLDFDPAFSATQIRDAILAGLRPGRGIVLHDGPIDTGAGAATVAAVAMLIDEARARGYCFGVLDASGRVVAGRYTNSGAPIPPITNSVPYIPLAYPGTPPSPWHTVPQPLRVDAAHSPAVFARGGTGTLTLTVSNPTTDTPSDDNPTVVTQAIPAGLSATSASGTGWTCTVGATVSCTRMTVLAPGASLPPIVIAVNVAADAPAVIATTPRVTGRGGNVWVHNGSDRISTATPVPGEVGGTVPATLALSVGAASFPAFLPGVARDYTASSSATVTSTAGNAALSVSDPGHLANGAFTLPQPLRVELGKTAWSGPTSSEAVPITYRQAIGDRDALRTGTYTKTLTFTLSTTEP</sequence>
<dbReference type="EMBL" id="JAPDDP010000029">
    <property type="protein sequence ID" value="MDA0181954.1"/>
    <property type="molecule type" value="Genomic_DNA"/>
</dbReference>
<dbReference type="InterPro" id="IPR002509">
    <property type="entry name" value="NODB_dom"/>
</dbReference>
<dbReference type="GO" id="GO:0046872">
    <property type="term" value="F:metal ion binding"/>
    <property type="evidence" value="ECO:0007669"/>
    <property type="project" value="UniProtKB-KW"/>
</dbReference>
<comment type="caution">
    <text evidence="5">The sequence shown here is derived from an EMBL/GenBank/DDBJ whole genome shotgun (WGS) entry which is preliminary data.</text>
</comment>
<evidence type="ECO:0000259" key="4">
    <source>
        <dbReference type="PROSITE" id="PS51677"/>
    </source>
</evidence>
<organism evidence="5 6">
    <name type="scientific">Solirubrobacter phytolaccae</name>
    <dbReference type="NCBI Taxonomy" id="1404360"/>
    <lineage>
        <taxon>Bacteria</taxon>
        <taxon>Bacillati</taxon>
        <taxon>Actinomycetota</taxon>
        <taxon>Thermoleophilia</taxon>
        <taxon>Solirubrobacterales</taxon>
        <taxon>Solirubrobacteraceae</taxon>
        <taxon>Solirubrobacter</taxon>
    </lineage>
</organism>
<keyword evidence="1" id="KW-0479">Metal-binding</keyword>
<dbReference type="Proteomes" id="UP001147653">
    <property type="component" value="Unassembled WGS sequence"/>
</dbReference>
<evidence type="ECO:0000256" key="2">
    <source>
        <dbReference type="ARBA" id="ARBA00022801"/>
    </source>
</evidence>
<feature type="domain" description="NodB homology" evidence="4">
    <location>
        <begin position="231"/>
        <end position="412"/>
    </location>
</feature>
<dbReference type="CDD" id="cd10917">
    <property type="entry name" value="CE4_NodB_like_6s_7s"/>
    <property type="match status" value="1"/>
</dbReference>
<dbReference type="GO" id="GO:0016810">
    <property type="term" value="F:hydrolase activity, acting on carbon-nitrogen (but not peptide) bonds"/>
    <property type="evidence" value="ECO:0007669"/>
    <property type="project" value="InterPro"/>
</dbReference>
<name>A0A9X3S8A9_9ACTN</name>
<evidence type="ECO:0000313" key="6">
    <source>
        <dbReference type="Proteomes" id="UP001147653"/>
    </source>
</evidence>
<keyword evidence="6" id="KW-1185">Reference proteome</keyword>
<keyword evidence="2" id="KW-0378">Hydrolase</keyword>
<evidence type="ECO:0000256" key="1">
    <source>
        <dbReference type="ARBA" id="ARBA00022723"/>
    </source>
</evidence>
<protein>
    <submittedName>
        <fullName evidence="5">Polysaccharide deacetylase family protein</fullName>
    </submittedName>
</protein>
<evidence type="ECO:0000313" key="5">
    <source>
        <dbReference type="EMBL" id="MDA0181954.1"/>
    </source>
</evidence>
<dbReference type="InterPro" id="IPR050248">
    <property type="entry name" value="Polysacc_deacetylase_ArnD"/>
</dbReference>
<proteinExistence type="predicted"/>